<feature type="transmembrane region" description="Helical" evidence="6">
    <location>
        <begin position="411"/>
        <end position="432"/>
    </location>
</feature>
<keyword evidence="7" id="KW-0732">Signal</keyword>
<gene>
    <name evidence="9" type="ORF">CSO01_04960</name>
</gene>
<feature type="active site" description="Charge relay system" evidence="5">
    <location>
        <position position="102"/>
    </location>
</feature>
<dbReference type="AlphaFoldDB" id="A0A512P9A6"/>
<evidence type="ECO:0000313" key="10">
    <source>
        <dbReference type="Proteomes" id="UP000321798"/>
    </source>
</evidence>
<evidence type="ECO:0000256" key="6">
    <source>
        <dbReference type="SAM" id="Phobius"/>
    </source>
</evidence>
<dbReference type="EMBL" id="BKAL01000001">
    <property type="protein sequence ID" value="GEP67781.1"/>
    <property type="molecule type" value="Genomic_DNA"/>
</dbReference>
<evidence type="ECO:0000256" key="3">
    <source>
        <dbReference type="ARBA" id="ARBA00022801"/>
    </source>
</evidence>
<dbReference type="PANTHER" id="PTHR43806">
    <property type="entry name" value="PEPTIDASE S8"/>
    <property type="match status" value="1"/>
</dbReference>
<comment type="caution">
    <text evidence="9">The sequence shown here is derived from an EMBL/GenBank/DDBJ whole genome shotgun (WGS) entry which is preliminary data.</text>
</comment>
<organism evidence="9 10">
    <name type="scientific">Cellulomonas soli</name>
    <dbReference type="NCBI Taxonomy" id="931535"/>
    <lineage>
        <taxon>Bacteria</taxon>
        <taxon>Bacillati</taxon>
        <taxon>Actinomycetota</taxon>
        <taxon>Actinomycetes</taxon>
        <taxon>Micrococcales</taxon>
        <taxon>Cellulomonadaceae</taxon>
        <taxon>Cellulomonas</taxon>
    </lineage>
</organism>
<accession>A0A512P9A6</accession>
<sequence length="447" mass="43870">MSTPVPRPGRRAGVALLVGALAVLSGPTLGAAPASASGGTTGAATGATTAATAAATSDTATAECTVDEAQYSTVAPTALALLSADTAWRWATGAGVVVAVVDSGVDSSNAHLTGSVVAGIDLVAPGTTDGTGRTDVSGHGTAVAGLIAARQVDGSALVGLAPGATILPVRVFVAEDDAARAAGTAPDPARIAAGIEWAVAAGATIINVSMSTTIDDPRLRAAVSAAAAAGALVVASAGNRTTSDDTTDGPRYPAAYPEALAVTAVDAAGAATDDAIHGEHVDIAAPGTDVLTTYHGAGDCLLDGTEVSTSFATGYVSAAAALVAERYPQETPEQWRFRLMSSASRVAPDTRDDLVGWGVVRPEMALALVDDGTLPGPVSPVHPRPTVSPEAGALVDGSVVPSPLAAVRAPAAAWGAGAAAAVVLALLGSRLVGRTRRRRGARSAPAR</sequence>
<evidence type="ECO:0000256" key="2">
    <source>
        <dbReference type="ARBA" id="ARBA00022670"/>
    </source>
</evidence>
<dbReference type="PROSITE" id="PS51892">
    <property type="entry name" value="SUBTILASE"/>
    <property type="match status" value="1"/>
</dbReference>
<keyword evidence="2 5" id="KW-0645">Protease</keyword>
<keyword evidence="6" id="KW-0472">Membrane</keyword>
<dbReference type="RefSeq" id="WP_146951513.1">
    <property type="nucleotide sequence ID" value="NZ_BAABBJ010000005.1"/>
</dbReference>
<dbReference type="Gene3D" id="3.40.50.200">
    <property type="entry name" value="Peptidase S8/S53 domain"/>
    <property type="match status" value="1"/>
</dbReference>
<keyword evidence="4 5" id="KW-0720">Serine protease</keyword>
<dbReference type="InterPro" id="IPR000209">
    <property type="entry name" value="Peptidase_S8/S53_dom"/>
</dbReference>
<dbReference type="InterPro" id="IPR050131">
    <property type="entry name" value="Peptidase_S8_subtilisin-like"/>
</dbReference>
<proteinExistence type="inferred from homology"/>
<evidence type="ECO:0000256" key="5">
    <source>
        <dbReference type="PROSITE-ProRule" id="PRU01240"/>
    </source>
</evidence>
<protein>
    <recommendedName>
        <fullName evidence="8">Peptidase S8/S53 domain-containing protein</fullName>
    </recommendedName>
</protein>
<keyword evidence="6" id="KW-0812">Transmembrane</keyword>
<dbReference type="OrthoDB" id="3847604at2"/>
<reference evidence="9 10" key="1">
    <citation type="submission" date="2019-07" db="EMBL/GenBank/DDBJ databases">
        <title>Whole genome shotgun sequence of Cellulomonas soli NBRC 109434.</title>
        <authorList>
            <person name="Hosoyama A."/>
            <person name="Uohara A."/>
            <person name="Ohji S."/>
            <person name="Ichikawa N."/>
        </authorList>
    </citation>
    <scope>NUCLEOTIDE SEQUENCE [LARGE SCALE GENOMIC DNA]</scope>
    <source>
        <strain evidence="9 10">NBRC 109434</strain>
    </source>
</reference>
<dbReference type="InterPro" id="IPR022398">
    <property type="entry name" value="Peptidase_S8_His-AS"/>
</dbReference>
<dbReference type="GO" id="GO:0006508">
    <property type="term" value="P:proteolysis"/>
    <property type="evidence" value="ECO:0007669"/>
    <property type="project" value="UniProtKB-KW"/>
</dbReference>
<feature type="chain" id="PRO_5021727488" description="Peptidase S8/S53 domain-containing protein" evidence="7">
    <location>
        <begin position="32"/>
        <end position="447"/>
    </location>
</feature>
<feature type="active site" description="Charge relay system" evidence="5">
    <location>
        <position position="139"/>
    </location>
</feature>
<dbReference type="Pfam" id="PF00082">
    <property type="entry name" value="Peptidase_S8"/>
    <property type="match status" value="1"/>
</dbReference>
<feature type="signal peptide" evidence="7">
    <location>
        <begin position="1"/>
        <end position="31"/>
    </location>
</feature>
<comment type="similarity">
    <text evidence="1 5">Belongs to the peptidase S8 family.</text>
</comment>
<dbReference type="PANTHER" id="PTHR43806:SF11">
    <property type="entry name" value="CEREVISIN-RELATED"/>
    <property type="match status" value="1"/>
</dbReference>
<feature type="active site" description="Charge relay system" evidence="5">
    <location>
        <position position="310"/>
    </location>
</feature>
<keyword evidence="6" id="KW-1133">Transmembrane helix</keyword>
<dbReference type="PRINTS" id="PR00723">
    <property type="entry name" value="SUBTILISIN"/>
</dbReference>
<dbReference type="GO" id="GO:0004252">
    <property type="term" value="F:serine-type endopeptidase activity"/>
    <property type="evidence" value="ECO:0007669"/>
    <property type="project" value="UniProtKB-UniRule"/>
</dbReference>
<name>A0A512P9A6_9CELL</name>
<dbReference type="PROSITE" id="PS00137">
    <property type="entry name" value="SUBTILASE_HIS"/>
    <property type="match status" value="1"/>
</dbReference>
<dbReference type="PROSITE" id="PS00136">
    <property type="entry name" value="SUBTILASE_ASP"/>
    <property type="match status" value="1"/>
</dbReference>
<dbReference type="InterPro" id="IPR036852">
    <property type="entry name" value="Peptidase_S8/S53_dom_sf"/>
</dbReference>
<dbReference type="InterPro" id="IPR023827">
    <property type="entry name" value="Peptidase_S8_Asp-AS"/>
</dbReference>
<keyword evidence="3 5" id="KW-0378">Hydrolase</keyword>
<dbReference type="InterPro" id="IPR015500">
    <property type="entry name" value="Peptidase_S8_subtilisin-rel"/>
</dbReference>
<evidence type="ECO:0000313" key="9">
    <source>
        <dbReference type="EMBL" id="GEP67781.1"/>
    </source>
</evidence>
<dbReference type="SUPFAM" id="SSF52743">
    <property type="entry name" value="Subtilisin-like"/>
    <property type="match status" value="1"/>
</dbReference>
<evidence type="ECO:0000259" key="8">
    <source>
        <dbReference type="Pfam" id="PF00082"/>
    </source>
</evidence>
<evidence type="ECO:0000256" key="1">
    <source>
        <dbReference type="ARBA" id="ARBA00011073"/>
    </source>
</evidence>
<dbReference type="Proteomes" id="UP000321798">
    <property type="component" value="Unassembled WGS sequence"/>
</dbReference>
<evidence type="ECO:0000256" key="4">
    <source>
        <dbReference type="ARBA" id="ARBA00022825"/>
    </source>
</evidence>
<keyword evidence="10" id="KW-1185">Reference proteome</keyword>
<feature type="domain" description="Peptidase S8/S53" evidence="8">
    <location>
        <begin position="93"/>
        <end position="358"/>
    </location>
</feature>
<evidence type="ECO:0000256" key="7">
    <source>
        <dbReference type="SAM" id="SignalP"/>
    </source>
</evidence>